<reference evidence="1 2" key="1">
    <citation type="submission" date="2023-11" db="EMBL/GenBank/DDBJ databases">
        <title>Halocaridina rubra genome assembly.</title>
        <authorList>
            <person name="Smith C."/>
        </authorList>
    </citation>
    <scope>NUCLEOTIDE SEQUENCE [LARGE SCALE GENOMIC DNA]</scope>
    <source>
        <strain evidence="1">EP-1</strain>
        <tissue evidence="1">Whole</tissue>
    </source>
</reference>
<dbReference type="EMBL" id="JAXCGZ010006054">
    <property type="protein sequence ID" value="KAK7080205.1"/>
    <property type="molecule type" value="Genomic_DNA"/>
</dbReference>
<sequence length="287" mass="32042">MCNRYPECMPLLTSVRDGARTLDLPPQSRGRYHFAMETTSNCGGFDRQWFQNQGRCGPCGDPWDIAVPRPHETRGRYGRGIIVANYTQAQCKSSDDWNSLSEEIVNANLIHSLKDTRSVSLSANMEPTSRRGVMSIGLFPNEEGVTELNVNLTGTLGQVTHFLTLPREVTCGACVIQWRYVTDQGRSRSEYRACADVTVLGYDNVFQNNQVTNYPSAASENFQRRSFVPVSTMMSLNRSHTPIGRRTLVTLTPHEKIPNEMNARGAAMTMSLTPGLLLTLIILDSFI</sequence>
<dbReference type="AlphaFoldDB" id="A0AAN8X988"/>
<evidence type="ECO:0000313" key="2">
    <source>
        <dbReference type="Proteomes" id="UP001381693"/>
    </source>
</evidence>
<keyword evidence="2" id="KW-1185">Reference proteome</keyword>
<protein>
    <recommendedName>
        <fullName evidence="3">Chitin-binding type-4 domain-containing protein</fullName>
    </recommendedName>
</protein>
<name>A0AAN8X988_HALRR</name>
<accession>A0AAN8X988</accession>
<gene>
    <name evidence="1" type="ORF">SK128_023795</name>
</gene>
<comment type="caution">
    <text evidence="1">The sequence shown here is derived from an EMBL/GenBank/DDBJ whole genome shotgun (WGS) entry which is preliminary data.</text>
</comment>
<evidence type="ECO:0000313" key="1">
    <source>
        <dbReference type="EMBL" id="KAK7080205.1"/>
    </source>
</evidence>
<evidence type="ECO:0008006" key="3">
    <source>
        <dbReference type="Google" id="ProtNLM"/>
    </source>
</evidence>
<proteinExistence type="predicted"/>
<dbReference type="Proteomes" id="UP001381693">
    <property type="component" value="Unassembled WGS sequence"/>
</dbReference>
<organism evidence="1 2">
    <name type="scientific">Halocaridina rubra</name>
    <name type="common">Hawaiian red shrimp</name>
    <dbReference type="NCBI Taxonomy" id="373956"/>
    <lineage>
        <taxon>Eukaryota</taxon>
        <taxon>Metazoa</taxon>
        <taxon>Ecdysozoa</taxon>
        <taxon>Arthropoda</taxon>
        <taxon>Crustacea</taxon>
        <taxon>Multicrustacea</taxon>
        <taxon>Malacostraca</taxon>
        <taxon>Eumalacostraca</taxon>
        <taxon>Eucarida</taxon>
        <taxon>Decapoda</taxon>
        <taxon>Pleocyemata</taxon>
        <taxon>Caridea</taxon>
        <taxon>Atyoidea</taxon>
        <taxon>Atyidae</taxon>
        <taxon>Halocaridina</taxon>
    </lineage>
</organism>